<protein>
    <submittedName>
        <fullName evidence="2">Molecular chaperone TorD family protein</fullName>
    </submittedName>
</protein>
<dbReference type="InterPro" id="IPR050289">
    <property type="entry name" value="TorD/DmsD_chaperones"/>
</dbReference>
<accession>A0A943YY31</accession>
<name>A0A943YY31_9ACTN</name>
<dbReference type="EMBL" id="JAGZSV010000047">
    <property type="protein sequence ID" value="MBS6940608.1"/>
    <property type="molecule type" value="Genomic_DNA"/>
</dbReference>
<organism evidence="2 3">
    <name type="scientific">Slackia piriformis</name>
    <dbReference type="NCBI Taxonomy" id="626934"/>
    <lineage>
        <taxon>Bacteria</taxon>
        <taxon>Bacillati</taxon>
        <taxon>Actinomycetota</taxon>
        <taxon>Coriobacteriia</taxon>
        <taxon>Eggerthellales</taxon>
        <taxon>Eggerthellaceae</taxon>
        <taxon>Slackia</taxon>
    </lineage>
</organism>
<dbReference type="Pfam" id="PF02613">
    <property type="entry name" value="Nitrate_red_del"/>
    <property type="match status" value="1"/>
</dbReference>
<dbReference type="SUPFAM" id="SSF89155">
    <property type="entry name" value="TorD-like"/>
    <property type="match status" value="1"/>
</dbReference>
<gene>
    <name evidence="2" type="ORF">KH142_03835</name>
</gene>
<sequence length="224" mass="24842">MAGDDIMAVALANRCFLYRYLWRAFSFEADEVFLATAADDRTCKECELMLGDDSSGMKSQAEIAAIARTAPDCAQRFRGEYTKLFVGPGKLPAPPWESVYVCGEDLLFQQSTLAVRQAFRAAGYRASGYPHEADDHLATELHFMATLAEDAKRACEKHDDERLRLALSRQLVFLSEHLNVWLPAFVQRLREQAPSSLGAFYPEFAALAAEVCKADSSALGELMA</sequence>
<evidence type="ECO:0000313" key="3">
    <source>
        <dbReference type="Proteomes" id="UP000727506"/>
    </source>
</evidence>
<dbReference type="PANTHER" id="PTHR34227:SF1">
    <property type="entry name" value="DIMETHYL SULFOXIDE REDUCTASE CHAPERONE-RELATED"/>
    <property type="match status" value="1"/>
</dbReference>
<proteinExistence type="predicted"/>
<dbReference type="Proteomes" id="UP000727506">
    <property type="component" value="Unassembled WGS sequence"/>
</dbReference>
<dbReference type="Gene3D" id="1.10.3480.10">
    <property type="entry name" value="TorD-like"/>
    <property type="match status" value="1"/>
</dbReference>
<dbReference type="InterPro" id="IPR036411">
    <property type="entry name" value="TorD-like_sf"/>
</dbReference>
<evidence type="ECO:0000313" key="2">
    <source>
        <dbReference type="EMBL" id="MBS6940608.1"/>
    </source>
</evidence>
<comment type="caution">
    <text evidence="2">The sequence shown here is derived from an EMBL/GenBank/DDBJ whole genome shotgun (WGS) entry which is preliminary data.</text>
</comment>
<dbReference type="AlphaFoldDB" id="A0A943YY31"/>
<dbReference type="PANTHER" id="PTHR34227">
    <property type="entry name" value="CHAPERONE PROTEIN YCDY"/>
    <property type="match status" value="1"/>
</dbReference>
<dbReference type="InterPro" id="IPR020945">
    <property type="entry name" value="DMSO/NO3_reduct_chaperone"/>
</dbReference>
<evidence type="ECO:0000256" key="1">
    <source>
        <dbReference type="ARBA" id="ARBA00023186"/>
    </source>
</evidence>
<reference evidence="2" key="1">
    <citation type="submission" date="2021-02" db="EMBL/GenBank/DDBJ databases">
        <title>Infant gut strain persistence is associated with maternal origin, phylogeny, and functional potential including surface adhesion and iron acquisition.</title>
        <authorList>
            <person name="Lou Y.C."/>
        </authorList>
    </citation>
    <scope>NUCLEOTIDE SEQUENCE</scope>
    <source>
        <strain evidence="2">L2_039_000G1_dasL2_039_000G1_concoct_11</strain>
    </source>
</reference>
<keyword evidence="1" id="KW-0143">Chaperone</keyword>